<organism evidence="7 8">
    <name type="scientific">Phtheirospermum japonicum</name>
    <dbReference type="NCBI Taxonomy" id="374723"/>
    <lineage>
        <taxon>Eukaryota</taxon>
        <taxon>Viridiplantae</taxon>
        <taxon>Streptophyta</taxon>
        <taxon>Embryophyta</taxon>
        <taxon>Tracheophyta</taxon>
        <taxon>Spermatophyta</taxon>
        <taxon>Magnoliopsida</taxon>
        <taxon>eudicotyledons</taxon>
        <taxon>Gunneridae</taxon>
        <taxon>Pentapetalae</taxon>
        <taxon>asterids</taxon>
        <taxon>lamiids</taxon>
        <taxon>Lamiales</taxon>
        <taxon>Orobanchaceae</taxon>
        <taxon>Orobanchaceae incertae sedis</taxon>
        <taxon>Phtheirospermum</taxon>
    </lineage>
</organism>
<protein>
    <submittedName>
        <fullName evidence="7">Xylem serine proteinase 1</fullName>
    </submittedName>
</protein>
<name>A0A830BN76_9LAMI</name>
<keyword evidence="2" id="KW-0645">Protease</keyword>
<dbReference type="GO" id="GO:0006508">
    <property type="term" value="P:proteolysis"/>
    <property type="evidence" value="ECO:0007669"/>
    <property type="project" value="UniProtKB-KW"/>
</dbReference>
<evidence type="ECO:0000256" key="5">
    <source>
        <dbReference type="ARBA" id="ARBA00022825"/>
    </source>
</evidence>
<evidence type="ECO:0000256" key="4">
    <source>
        <dbReference type="ARBA" id="ARBA00022801"/>
    </source>
</evidence>
<dbReference type="Pfam" id="PF17766">
    <property type="entry name" value="fn3_6"/>
    <property type="match status" value="1"/>
</dbReference>
<dbReference type="FunFam" id="2.60.40.2310:FF:000001">
    <property type="entry name" value="Subtilisin-like protease SBT1.5"/>
    <property type="match status" value="1"/>
</dbReference>
<evidence type="ECO:0000256" key="3">
    <source>
        <dbReference type="ARBA" id="ARBA00022729"/>
    </source>
</evidence>
<keyword evidence="8" id="KW-1185">Reference proteome</keyword>
<comment type="caution">
    <text evidence="7">The sequence shown here is derived from an EMBL/GenBank/DDBJ whole genome shotgun (WGS) entry which is preliminary data.</text>
</comment>
<dbReference type="InterPro" id="IPR041469">
    <property type="entry name" value="Subtilisin-like_FN3"/>
</dbReference>
<feature type="domain" description="Subtilisin-like protease fibronectin type-III" evidence="6">
    <location>
        <begin position="43"/>
        <end position="142"/>
    </location>
</feature>
<keyword evidence="4" id="KW-0378">Hydrolase</keyword>
<dbReference type="OrthoDB" id="4803627at2759"/>
<dbReference type="EMBL" id="BMAC01000117">
    <property type="protein sequence ID" value="GFP85994.1"/>
    <property type="molecule type" value="Genomic_DNA"/>
</dbReference>
<evidence type="ECO:0000259" key="6">
    <source>
        <dbReference type="Pfam" id="PF17766"/>
    </source>
</evidence>
<dbReference type="Gene3D" id="2.60.40.2310">
    <property type="match status" value="1"/>
</dbReference>
<evidence type="ECO:0000313" key="8">
    <source>
        <dbReference type="Proteomes" id="UP000653305"/>
    </source>
</evidence>
<comment type="similarity">
    <text evidence="1">Belongs to the peptidase S8 family.</text>
</comment>
<dbReference type="InterPro" id="IPR045051">
    <property type="entry name" value="SBT"/>
</dbReference>
<accession>A0A830BN76</accession>
<proteinExistence type="inferred from homology"/>
<sequence>MDDMSYIQFLCHEGYNETDIGGLIGQGPVNCSEFVHTTGEDALNYPTMQLTLRSNKEPTTGNFRRTVTNVGPPQSVYNATIKAPAGVEIVVQPMSLSFSKASQKRSFKVVVKAKPVSKNVMILSGSLTWKSSGHTVRSPIVIYNQWAEQDMELGEGDLIKSQ</sequence>
<dbReference type="Proteomes" id="UP000653305">
    <property type="component" value="Unassembled WGS sequence"/>
</dbReference>
<dbReference type="PANTHER" id="PTHR10795">
    <property type="entry name" value="PROPROTEIN CONVERTASE SUBTILISIN/KEXIN"/>
    <property type="match status" value="1"/>
</dbReference>
<keyword evidence="3" id="KW-0732">Signal</keyword>
<dbReference type="GO" id="GO:0008236">
    <property type="term" value="F:serine-type peptidase activity"/>
    <property type="evidence" value="ECO:0007669"/>
    <property type="project" value="UniProtKB-KW"/>
</dbReference>
<keyword evidence="5" id="KW-0720">Serine protease</keyword>
<reference evidence="7" key="1">
    <citation type="submission" date="2020-07" db="EMBL/GenBank/DDBJ databases">
        <title>Ethylene signaling mediates host invasion by parasitic plants.</title>
        <authorList>
            <person name="Yoshida S."/>
        </authorList>
    </citation>
    <scope>NUCLEOTIDE SEQUENCE</scope>
    <source>
        <strain evidence="7">Okayama</strain>
    </source>
</reference>
<evidence type="ECO:0000256" key="2">
    <source>
        <dbReference type="ARBA" id="ARBA00022670"/>
    </source>
</evidence>
<gene>
    <name evidence="7" type="ORF">PHJA_000743300</name>
</gene>
<dbReference type="AlphaFoldDB" id="A0A830BN76"/>
<evidence type="ECO:0000256" key="1">
    <source>
        <dbReference type="ARBA" id="ARBA00011073"/>
    </source>
</evidence>
<evidence type="ECO:0000313" key="7">
    <source>
        <dbReference type="EMBL" id="GFP85994.1"/>
    </source>
</evidence>